<evidence type="ECO:0000313" key="4">
    <source>
        <dbReference type="Proteomes" id="UP000786387"/>
    </source>
</evidence>
<evidence type="ECO:0000313" key="3">
    <source>
        <dbReference type="EMBL" id="MBA1271892.1"/>
    </source>
</evidence>
<feature type="region of interest" description="Disordered" evidence="1">
    <location>
        <begin position="63"/>
        <end position="100"/>
    </location>
</feature>
<name>A0ABR5YVE4_9GAMM</name>
<proteinExistence type="predicted"/>
<dbReference type="EMBL" id="JAAMRF010000001">
    <property type="protein sequence ID" value="MBA1271892.1"/>
    <property type="molecule type" value="Genomic_DNA"/>
</dbReference>
<dbReference type="InterPro" id="IPR019613">
    <property type="entry name" value="DUF4198"/>
</dbReference>
<comment type="caution">
    <text evidence="3">The sequence shown here is derived from an EMBL/GenBank/DDBJ whole genome shotgun (WGS) entry which is preliminary data.</text>
</comment>
<feature type="signal peptide" evidence="2">
    <location>
        <begin position="1"/>
        <end position="22"/>
    </location>
</feature>
<protein>
    <submittedName>
        <fullName evidence="3">DUF4198 domain-containing protein</fullName>
    </submittedName>
</protein>
<evidence type="ECO:0000256" key="2">
    <source>
        <dbReference type="SAM" id="SignalP"/>
    </source>
</evidence>
<keyword evidence="2" id="KW-0732">Signal</keyword>
<organism evidence="3 4">
    <name type="scientific">Stutzerimonas azotifigens</name>
    <dbReference type="NCBI Taxonomy" id="291995"/>
    <lineage>
        <taxon>Bacteria</taxon>
        <taxon>Pseudomonadati</taxon>
        <taxon>Pseudomonadota</taxon>
        <taxon>Gammaproteobacteria</taxon>
        <taxon>Pseudomonadales</taxon>
        <taxon>Pseudomonadaceae</taxon>
        <taxon>Stutzerimonas</taxon>
    </lineage>
</organism>
<accession>A0ABR5YVE4</accession>
<reference evidence="3 4" key="1">
    <citation type="submission" date="2020-02" db="EMBL/GenBank/DDBJ databases">
        <title>Synteny-based analysis reveals conserved mechanism for high triclosan tolerance in Pseudomonas, as well as instances of horizontal transfer.</title>
        <authorList>
            <person name="Mcfarland A.G."/>
            <person name="Bertucci H.K."/>
            <person name="Litmann E."/>
            <person name="Shen J."/>
            <person name="Huttenhower C."/>
            <person name="Hartmann E.M."/>
        </authorList>
    </citation>
    <scope>NUCLEOTIDE SEQUENCE [LARGE SCALE GENOMIC DNA]</scope>
    <source>
        <strain evidence="3 4">115A1</strain>
    </source>
</reference>
<evidence type="ECO:0000256" key="1">
    <source>
        <dbReference type="SAM" id="MobiDB-lite"/>
    </source>
</evidence>
<sequence length="310" mass="33551">MKPMIKWTALALAVCLPLSAQAHRAWMLPSATVLSGEDPWITVDAAVSNDLFYFEHFPLQIEGIGQPGQGRPGPQTPPPASADKDKPATPPQASAAPMRRPGAKLQIIAPDGSQQKAENGAVGRYRSTFDVHLTQKGTYKLAIANDGLFASYKENGEQRRWMGTPGDFAAQVPKDAEELKVSQRSNRMEVFVTSGNPSEGVLVPTGQGLELSPVTHPNDLFAGEAAEFVFLLDGKPAADIEVSVIPGGNRYRDDLAEMKFTTDTDGKVAITWPQAGMYWLESELDTQQNVIAPATTRRASYSATFEVLPQ</sequence>
<dbReference type="RefSeq" id="WP_181068746.1">
    <property type="nucleotide sequence ID" value="NZ_JAAMRF010000001.1"/>
</dbReference>
<dbReference type="Pfam" id="PF10670">
    <property type="entry name" value="DUF4198"/>
    <property type="match status" value="1"/>
</dbReference>
<gene>
    <name evidence="3" type="ORF">G7026_00850</name>
</gene>
<feature type="chain" id="PRO_5045202666" evidence="2">
    <location>
        <begin position="23"/>
        <end position="310"/>
    </location>
</feature>
<keyword evidence="4" id="KW-1185">Reference proteome</keyword>
<dbReference type="Proteomes" id="UP000786387">
    <property type="component" value="Unassembled WGS sequence"/>
</dbReference>